<dbReference type="AlphaFoldDB" id="A0AA35RFZ0"/>
<gene>
    <name evidence="5" type="ORF">GBAR_LOCUS6643</name>
</gene>
<dbReference type="Pfam" id="PF02746">
    <property type="entry name" value="MR_MLE_N"/>
    <property type="match status" value="1"/>
</dbReference>
<accession>A0AA35RFZ0</accession>
<dbReference type="InterPro" id="IPR029017">
    <property type="entry name" value="Enolase-like_N"/>
</dbReference>
<dbReference type="SFLD" id="SFLDS00001">
    <property type="entry name" value="Enolase"/>
    <property type="match status" value="1"/>
</dbReference>
<evidence type="ECO:0000313" key="6">
    <source>
        <dbReference type="Proteomes" id="UP001174909"/>
    </source>
</evidence>
<reference evidence="5" key="1">
    <citation type="submission" date="2023-03" db="EMBL/GenBank/DDBJ databases">
        <authorList>
            <person name="Steffen K."/>
            <person name="Cardenas P."/>
        </authorList>
    </citation>
    <scope>NUCLEOTIDE SEQUENCE</scope>
</reference>
<proteinExistence type="predicted"/>
<feature type="domain" description="Mandelate racemase/muconate lactonizing enzyme C-terminal" evidence="4">
    <location>
        <begin position="82"/>
        <end position="185"/>
    </location>
</feature>
<dbReference type="InterPro" id="IPR013341">
    <property type="entry name" value="Mandelate_racemase_N_dom"/>
</dbReference>
<sequence length="313" mass="34939">GGLAGALIIEKHLQNFVIGRDPLDVEEVWERLYHITSIYGRRGLVIYVLSGIELALVDLCGKIVDAPVYSLITDTPRFKIPAYATGADVGYYAENGFAACKLPLRHGLAEGESGFTENVELIHAARDAVGTETELMADIYLRWDVDYTLRFADAATDACLKWIEEPIPLDDYAGMAQLVREIQPAWIVSGEHEFTRYGFRELLRWEAADMIQPDISWAGGFTECLRIAREAAELDIPTWLHQAGTPWGLHLTACLPMPCMAETFGPSRDGVENELYRLLRPAPQDGFFSLNDAPGFGVELDERLLEAYTVDRL</sequence>
<evidence type="ECO:0000259" key="4">
    <source>
        <dbReference type="SMART" id="SM00922"/>
    </source>
</evidence>
<protein>
    <submittedName>
        <fullName evidence="5">L-rhamnonate dehydratase</fullName>
    </submittedName>
</protein>
<dbReference type="PANTHER" id="PTHR13794">
    <property type="entry name" value="ENOLASE SUPERFAMILY, MANDELATE RACEMASE"/>
    <property type="match status" value="1"/>
</dbReference>
<dbReference type="PANTHER" id="PTHR13794:SF58">
    <property type="entry name" value="MITOCHONDRIAL ENOLASE SUPERFAMILY MEMBER 1"/>
    <property type="match status" value="1"/>
</dbReference>
<name>A0AA35RFZ0_GEOBA</name>
<dbReference type="Proteomes" id="UP001174909">
    <property type="component" value="Unassembled WGS sequence"/>
</dbReference>
<dbReference type="GO" id="GO:0016052">
    <property type="term" value="P:carbohydrate catabolic process"/>
    <property type="evidence" value="ECO:0007669"/>
    <property type="project" value="TreeGrafter"/>
</dbReference>
<dbReference type="SUPFAM" id="SSF54826">
    <property type="entry name" value="Enolase N-terminal domain-like"/>
    <property type="match status" value="1"/>
</dbReference>
<dbReference type="SUPFAM" id="SSF51604">
    <property type="entry name" value="Enolase C-terminal domain-like"/>
    <property type="match status" value="1"/>
</dbReference>
<comment type="caution">
    <text evidence="5">The sequence shown here is derived from an EMBL/GenBank/DDBJ whole genome shotgun (WGS) entry which is preliminary data.</text>
</comment>
<dbReference type="Gene3D" id="3.20.20.120">
    <property type="entry name" value="Enolase-like C-terminal domain"/>
    <property type="match status" value="1"/>
</dbReference>
<keyword evidence="2" id="KW-0479">Metal-binding</keyword>
<evidence type="ECO:0000256" key="3">
    <source>
        <dbReference type="ARBA" id="ARBA00022842"/>
    </source>
</evidence>
<evidence type="ECO:0000256" key="2">
    <source>
        <dbReference type="ARBA" id="ARBA00022723"/>
    </source>
</evidence>
<dbReference type="InterPro" id="IPR029065">
    <property type="entry name" value="Enolase_C-like"/>
</dbReference>
<dbReference type="InterPro" id="IPR046945">
    <property type="entry name" value="RHMD-like"/>
</dbReference>
<dbReference type="InterPro" id="IPR036849">
    <property type="entry name" value="Enolase-like_C_sf"/>
</dbReference>
<feature type="non-terminal residue" evidence="5">
    <location>
        <position position="1"/>
    </location>
</feature>
<dbReference type="GO" id="GO:0000287">
    <property type="term" value="F:magnesium ion binding"/>
    <property type="evidence" value="ECO:0007669"/>
    <property type="project" value="TreeGrafter"/>
</dbReference>
<dbReference type="EMBL" id="CASHTH010000999">
    <property type="protein sequence ID" value="CAI8009978.1"/>
    <property type="molecule type" value="Genomic_DNA"/>
</dbReference>
<dbReference type="InterPro" id="IPR013342">
    <property type="entry name" value="Mandelate_racemase_C"/>
</dbReference>
<keyword evidence="6" id="KW-1185">Reference proteome</keyword>
<evidence type="ECO:0000256" key="1">
    <source>
        <dbReference type="ARBA" id="ARBA00001946"/>
    </source>
</evidence>
<organism evidence="5 6">
    <name type="scientific">Geodia barretti</name>
    <name type="common">Barrett's horny sponge</name>
    <dbReference type="NCBI Taxonomy" id="519541"/>
    <lineage>
        <taxon>Eukaryota</taxon>
        <taxon>Metazoa</taxon>
        <taxon>Porifera</taxon>
        <taxon>Demospongiae</taxon>
        <taxon>Heteroscleromorpha</taxon>
        <taxon>Tetractinellida</taxon>
        <taxon>Astrophorina</taxon>
        <taxon>Geodiidae</taxon>
        <taxon>Geodia</taxon>
    </lineage>
</organism>
<dbReference type="SMART" id="SM00922">
    <property type="entry name" value="MR_MLE"/>
    <property type="match status" value="1"/>
</dbReference>
<evidence type="ECO:0000313" key="5">
    <source>
        <dbReference type="EMBL" id="CAI8009978.1"/>
    </source>
</evidence>
<comment type="cofactor">
    <cofactor evidence="1">
        <name>Mg(2+)</name>
        <dbReference type="ChEBI" id="CHEBI:18420"/>
    </cofactor>
</comment>
<dbReference type="GO" id="GO:0016836">
    <property type="term" value="F:hydro-lyase activity"/>
    <property type="evidence" value="ECO:0007669"/>
    <property type="project" value="TreeGrafter"/>
</dbReference>
<keyword evidence="3" id="KW-0460">Magnesium</keyword>
<dbReference type="Gene3D" id="3.30.390.10">
    <property type="entry name" value="Enolase-like, N-terminal domain"/>
    <property type="match status" value="1"/>
</dbReference>
<dbReference type="Pfam" id="PF13378">
    <property type="entry name" value="MR_MLE_C"/>
    <property type="match status" value="1"/>
</dbReference>